<dbReference type="SUPFAM" id="SSF46785">
    <property type="entry name" value="Winged helix' DNA-binding domain"/>
    <property type="match status" value="1"/>
</dbReference>
<dbReference type="PANTHER" id="PTHR33164">
    <property type="entry name" value="TRANSCRIPTIONAL REGULATOR, MARR FAMILY"/>
    <property type="match status" value="1"/>
</dbReference>
<dbReference type="InterPro" id="IPR036390">
    <property type="entry name" value="WH_DNA-bd_sf"/>
</dbReference>
<gene>
    <name evidence="2" type="ORF">IW245_003971</name>
</gene>
<evidence type="ECO:0000259" key="1">
    <source>
        <dbReference type="PROSITE" id="PS50995"/>
    </source>
</evidence>
<evidence type="ECO:0000313" key="2">
    <source>
        <dbReference type="EMBL" id="MBG6137777.1"/>
    </source>
</evidence>
<dbReference type="PRINTS" id="PR00598">
    <property type="entry name" value="HTHMARR"/>
</dbReference>
<organism evidence="2 3">
    <name type="scientific">Longispora fulva</name>
    <dbReference type="NCBI Taxonomy" id="619741"/>
    <lineage>
        <taxon>Bacteria</taxon>
        <taxon>Bacillati</taxon>
        <taxon>Actinomycetota</taxon>
        <taxon>Actinomycetes</taxon>
        <taxon>Micromonosporales</taxon>
        <taxon>Micromonosporaceae</taxon>
        <taxon>Longispora</taxon>
    </lineage>
</organism>
<feature type="domain" description="HTH marR-type" evidence="1">
    <location>
        <begin position="6"/>
        <end position="141"/>
    </location>
</feature>
<dbReference type="GO" id="GO:0006950">
    <property type="term" value="P:response to stress"/>
    <property type="evidence" value="ECO:0007669"/>
    <property type="project" value="TreeGrafter"/>
</dbReference>
<dbReference type="GO" id="GO:0003677">
    <property type="term" value="F:DNA binding"/>
    <property type="evidence" value="ECO:0007669"/>
    <property type="project" value="UniProtKB-KW"/>
</dbReference>
<reference evidence="2" key="1">
    <citation type="submission" date="2020-11" db="EMBL/GenBank/DDBJ databases">
        <title>Sequencing the genomes of 1000 actinobacteria strains.</title>
        <authorList>
            <person name="Klenk H.-P."/>
        </authorList>
    </citation>
    <scope>NUCLEOTIDE SEQUENCE</scope>
    <source>
        <strain evidence="2">DSM 45356</strain>
    </source>
</reference>
<keyword evidence="2" id="KW-0238">DNA-binding</keyword>
<proteinExistence type="predicted"/>
<dbReference type="InterPro" id="IPR036388">
    <property type="entry name" value="WH-like_DNA-bd_sf"/>
</dbReference>
<dbReference type="PANTHER" id="PTHR33164:SF99">
    <property type="entry name" value="MARR FAMILY REGULATORY PROTEIN"/>
    <property type="match status" value="1"/>
</dbReference>
<dbReference type="Proteomes" id="UP000622552">
    <property type="component" value="Unassembled WGS sequence"/>
</dbReference>
<keyword evidence="3" id="KW-1185">Reference proteome</keyword>
<protein>
    <submittedName>
        <fullName evidence="2">DNA-binding MarR family transcriptional regulator</fullName>
    </submittedName>
</protein>
<evidence type="ECO:0000313" key="3">
    <source>
        <dbReference type="Proteomes" id="UP000622552"/>
    </source>
</evidence>
<dbReference type="AlphaFoldDB" id="A0A8J7KXG0"/>
<comment type="caution">
    <text evidence="2">The sequence shown here is derived from an EMBL/GenBank/DDBJ whole genome shotgun (WGS) entry which is preliminary data.</text>
</comment>
<dbReference type="PROSITE" id="PS50995">
    <property type="entry name" value="HTH_MARR_2"/>
    <property type="match status" value="1"/>
</dbReference>
<name>A0A8J7KXG0_9ACTN</name>
<dbReference type="GO" id="GO:0003700">
    <property type="term" value="F:DNA-binding transcription factor activity"/>
    <property type="evidence" value="ECO:0007669"/>
    <property type="project" value="InterPro"/>
</dbReference>
<dbReference type="InterPro" id="IPR000835">
    <property type="entry name" value="HTH_MarR-typ"/>
</dbReference>
<dbReference type="Gene3D" id="1.10.10.10">
    <property type="entry name" value="Winged helix-like DNA-binding domain superfamily/Winged helix DNA-binding domain"/>
    <property type="match status" value="1"/>
</dbReference>
<dbReference type="RefSeq" id="WP_197004601.1">
    <property type="nucleotide sequence ID" value="NZ_BONS01000024.1"/>
</dbReference>
<dbReference type="EMBL" id="JADOUF010000001">
    <property type="protein sequence ID" value="MBG6137777.1"/>
    <property type="molecule type" value="Genomic_DNA"/>
</dbReference>
<dbReference type="SMART" id="SM00347">
    <property type="entry name" value="HTH_MARR"/>
    <property type="match status" value="1"/>
</dbReference>
<sequence>MFDTEEDRAFYGLIWAGNALTCLVDKALTATHAMPLSWFEALFWLDQQTGPVSPTQLGEAAMLSRSRLSRVLDELTARGLVDRQPSPTDARAVTVALTDAGRALYAAADATRRAAVAPYFTDKLDAQDTADLIRVWRKIRNP</sequence>
<dbReference type="InterPro" id="IPR039422">
    <property type="entry name" value="MarR/SlyA-like"/>
</dbReference>
<accession>A0A8J7KXG0</accession>
<dbReference type="Pfam" id="PF12802">
    <property type="entry name" value="MarR_2"/>
    <property type="match status" value="1"/>
</dbReference>